<protein>
    <submittedName>
        <fullName evidence="1">Uncharacterized protein</fullName>
    </submittedName>
</protein>
<comment type="caution">
    <text evidence="1">The sequence shown here is derived from an EMBL/GenBank/DDBJ whole genome shotgun (WGS) entry which is preliminary data.</text>
</comment>
<keyword evidence="2" id="KW-1185">Reference proteome</keyword>
<evidence type="ECO:0000313" key="2">
    <source>
        <dbReference type="Proteomes" id="UP000790709"/>
    </source>
</evidence>
<proteinExistence type="predicted"/>
<dbReference type="EMBL" id="MU267183">
    <property type="protein sequence ID" value="KAH7917221.1"/>
    <property type="molecule type" value="Genomic_DNA"/>
</dbReference>
<organism evidence="1 2">
    <name type="scientific">Leucogyrophana mollusca</name>
    <dbReference type="NCBI Taxonomy" id="85980"/>
    <lineage>
        <taxon>Eukaryota</taxon>
        <taxon>Fungi</taxon>
        <taxon>Dikarya</taxon>
        <taxon>Basidiomycota</taxon>
        <taxon>Agaricomycotina</taxon>
        <taxon>Agaricomycetes</taxon>
        <taxon>Agaricomycetidae</taxon>
        <taxon>Boletales</taxon>
        <taxon>Boletales incertae sedis</taxon>
        <taxon>Leucogyrophana</taxon>
    </lineage>
</organism>
<gene>
    <name evidence="1" type="ORF">BV22DRAFT_1026794</name>
</gene>
<accession>A0ACB8AW79</accession>
<sequence>MREALVKACAGHLNQWPEKVPQTLFADNITTSRATGTSAFYLLHGVHPVLPFDLSEATFMVDGFYSGMSSSDLLALRIRQLDKRPEDLMNAAQVLKKARFKSKEQFERKFRRRLRREMYEEGDLVLARNTRVEKELNRKTKPRYLGPFEVVRRTKGGSYVLREMDGTISRRGIAAFRLLPYITRDYDLLRQISAFPDNDNEQLEEENEEEDSALDDDLDDYDLSSMDEDN</sequence>
<name>A0ACB8AW79_9AGAM</name>
<reference evidence="1" key="1">
    <citation type="journal article" date="2021" name="New Phytol.">
        <title>Evolutionary innovations through gain and loss of genes in the ectomycorrhizal Boletales.</title>
        <authorList>
            <person name="Wu G."/>
            <person name="Miyauchi S."/>
            <person name="Morin E."/>
            <person name="Kuo A."/>
            <person name="Drula E."/>
            <person name="Varga T."/>
            <person name="Kohler A."/>
            <person name="Feng B."/>
            <person name="Cao Y."/>
            <person name="Lipzen A."/>
            <person name="Daum C."/>
            <person name="Hundley H."/>
            <person name="Pangilinan J."/>
            <person name="Johnson J."/>
            <person name="Barry K."/>
            <person name="LaButti K."/>
            <person name="Ng V."/>
            <person name="Ahrendt S."/>
            <person name="Min B."/>
            <person name="Choi I.G."/>
            <person name="Park H."/>
            <person name="Plett J.M."/>
            <person name="Magnuson J."/>
            <person name="Spatafora J.W."/>
            <person name="Nagy L.G."/>
            <person name="Henrissat B."/>
            <person name="Grigoriev I.V."/>
            <person name="Yang Z.L."/>
            <person name="Xu J."/>
            <person name="Martin F.M."/>
        </authorList>
    </citation>
    <scope>NUCLEOTIDE SEQUENCE</scope>
    <source>
        <strain evidence="1">KUC20120723A-06</strain>
    </source>
</reference>
<evidence type="ECO:0000313" key="1">
    <source>
        <dbReference type="EMBL" id="KAH7917221.1"/>
    </source>
</evidence>
<dbReference type="Proteomes" id="UP000790709">
    <property type="component" value="Unassembled WGS sequence"/>
</dbReference>